<dbReference type="AlphaFoldDB" id="A0A2G8SZG2"/>
<name>A0A2G8SZG2_9BURK</name>
<dbReference type="EMBL" id="PDOB01000022">
    <property type="protein sequence ID" value="PIL39207.1"/>
    <property type="molecule type" value="Genomic_DNA"/>
</dbReference>
<dbReference type="RefSeq" id="WP_099916614.1">
    <property type="nucleotide sequence ID" value="NZ_BMHS01000018.1"/>
</dbReference>
<comment type="caution">
    <text evidence="1">The sequence shown here is derived from an EMBL/GenBank/DDBJ whole genome shotgun (WGS) entry which is preliminary data.</text>
</comment>
<organism evidence="1 2">
    <name type="scientific">Massilia psychrophila</name>
    <dbReference type="NCBI Taxonomy" id="1603353"/>
    <lineage>
        <taxon>Bacteria</taxon>
        <taxon>Pseudomonadati</taxon>
        <taxon>Pseudomonadota</taxon>
        <taxon>Betaproteobacteria</taxon>
        <taxon>Burkholderiales</taxon>
        <taxon>Oxalobacteraceae</taxon>
        <taxon>Telluria group</taxon>
        <taxon>Massilia</taxon>
    </lineage>
</organism>
<gene>
    <name evidence="1" type="ORF">CR103_14060</name>
</gene>
<protein>
    <submittedName>
        <fullName evidence="1">Uncharacterized protein</fullName>
    </submittedName>
</protein>
<dbReference type="OrthoDB" id="9153906at2"/>
<evidence type="ECO:0000313" key="2">
    <source>
        <dbReference type="Proteomes" id="UP000228593"/>
    </source>
</evidence>
<proteinExistence type="predicted"/>
<evidence type="ECO:0000313" key="1">
    <source>
        <dbReference type="EMBL" id="PIL39207.1"/>
    </source>
</evidence>
<sequence length="286" mass="31763">MTQPITRSPHVWNYEEIDAGGEKLRELFKERNIKISEHSALSKLLNQAARLSKEWESRSAANHTRTLVDSGHANRIIQAVIKGASDPGSLECMKRIANKDVDLSQRAASQGKDALWELEFLAMLKSKGVKAHLSEPDIVANFLFDDCSIACKKVYSDEGRAVESQVRAGAKQIERSGRPGIVALNIDDLVPAHVLVKAKTTDAAMDALANLVRSFLDRHQMRVQRFVKDGRIDGIVISVTVPSDIEMSSPNFNQLVQMTLWSLETASIDARARMGQMRIAFKDIIT</sequence>
<dbReference type="Proteomes" id="UP000228593">
    <property type="component" value="Unassembled WGS sequence"/>
</dbReference>
<accession>A0A2G8SZG2</accession>
<keyword evidence="2" id="KW-1185">Reference proteome</keyword>
<reference evidence="1 2" key="1">
    <citation type="submission" date="2017-10" db="EMBL/GenBank/DDBJ databases">
        <title>Massilia psychrophilum sp. nov., a novel purple-pigmented bacterium isolated from Tianshan glacier, Xinjiang Municipality, China.</title>
        <authorList>
            <person name="Wang H."/>
        </authorList>
    </citation>
    <scope>NUCLEOTIDE SEQUENCE [LARGE SCALE GENOMIC DNA]</scope>
    <source>
        <strain evidence="1 2">JCM 30813</strain>
    </source>
</reference>